<dbReference type="RefSeq" id="WP_378260586.1">
    <property type="nucleotide sequence ID" value="NZ_JBHUKR010000004.1"/>
</dbReference>
<dbReference type="Gene3D" id="2.30.40.10">
    <property type="entry name" value="Urease, subunit C, domain 1"/>
    <property type="match status" value="1"/>
</dbReference>
<protein>
    <recommendedName>
        <fullName evidence="4">Amidohydrolase family protein</fullName>
    </recommendedName>
</protein>
<evidence type="ECO:0000313" key="3">
    <source>
        <dbReference type="Proteomes" id="UP001597417"/>
    </source>
</evidence>
<reference evidence="3" key="1">
    <citation type="journal article" date="2019" name="Int. J. Syst. Evol. Microbiol.">
        <title>The Global Catalogue of Microorganisms (GCM) 10K type strain sequencing project: providing services to taxonomists for standard genome sequencing and annotation.</title>
        <authorList>
            <consortium name="The Broad Institute Genomics Platform"/>
            <consortium name="The Broad Institute Genome Sequencing Center for Infectious Disease"/>
            <person name="Wu L."/>
            <person name="Ma J."/>
        </authorList>
    </citation>
    <scope>NUCLEOTIDE SEQUENCE [LARGE SCALE GENOMIC DNA]</scope>
    <source>
        <strain evidence="3">CGMCC 4.7645</strain>
    </source>
</reference>
<organism evidence="2 3">
    <name type="scientific">Amycolatopsis pigmentata</name>
    <dbReference type="NCBI Taxonomy" id="450801"/>
    <lineage>
        <taxon>Bacteria</taxon>
        <taxon>Bacillati</taxon>
        <taxon>Actinomycetota</taxon>
        <taxon>Actinomycetes</taxon>
        <taxon>Pseudonocardiales</taxon>
        <taxon>Pseudonocardiaceae</taxon>
        <taxon>Amycolatopsis</taxon>
    </lineage>
</organism>
<name>A0ABW5FJB9_9PSEU</name>
<dbReference type="SUPFAM" id="SSF51338">
    <property type="entry name" value="Composite domain of metallo-dependent hydrolases"/>
    <property type="match status" value="1"/>
</dbReference>
<evidence type="ECO:0000313" key="2">
    <source>
        <dbReference type="EMBL" id="MFD2415093.1"/>
    </source>
</evidence>
<proteinExistence type="predicted"/>
<dbReference type="EMBL" id="JBHUKR010000004">
    <property type="protein sequence ID" value="MFD2415093.1"/>
    <property type="molecule type" value="Genomic_DNA"/>
</dbReference>
<evidence type="ECO:0000256" key="1">
    <source>
        <dbReference type="SAM" id="MobiDB-lite"/>
    </source>
</evidence>
<dbReference type="Proteomes" id="UP001597417">
    <property type="component" value="Unassembled WGS sequence"/>
</dbReference>
<sequence length="163" mass="17230">MTKLLIEDAAVVTMDPALGEFERASILIEDGTIVAVGPGLEADAERTDASEMIAMPGIMPRLVAIPRASISATRTSSSRYSFRRWISFSRNASSTAVSLSEDTCPGVSVAMSTSIPAYRTGVYTLSSTIKPSERTIRAPAEPTGQCATWDDDRGAPSGGDRLG</sequence>
<accession>A0ABW5FJB9</accession>
<feature type="region of interest" description="Disordered" evidence="1">
    <location>
        <begin position="134"/>
        <end position="163"/>
    </location>
</feature>
<comment type="caution">
    <text evidence="2">The sequence shown here is derived from an EMBL/GenBank/DDBJ whole genome shotgun (WGS) entry which is preliminary data.</text>
</comment>
<dbReference type="InterPro" id="IPR011059">
    <property type="entry name" value="Metal-dep_hydrolase_composite"/>
</dbReference>
<keyword evidence="3" id="KW-1185">Reference proteome</keyword>
<evidence type="ECO:0008006" key="4">
    <source>
        <dbReference type="Google" id="ProtNLM"/>
    </source>
</evidence>
<gene>
    <name evidence="2" type="ORF">ACFSXZ_02010</name>
</gene>